<comment type="similarity">
    <text evidence="3">Belongs to the peptidase M13 family.</text>
</comment>
<evidence type="ECO:0000256" key="9">
    <source>
        <dbReference type="SAM" id="SignalP"/>
    </source>
</evidence>
<evidence type="ECO:0000313" key="12">
    <source>
        <dbReference type="EMBL" id="BFG03036.1"/>
    </source>
</evidence>
<dbReference type="GO" id="GO:0004222">
    <property type="term" value="F:metalloendopeptidase activity"/>
    <property type="evidence" value="ECO:0007669"/>
    <property type="project" value="InterPro"/>
</dbReference>
<gene>
    <name evidence="12" type="ORF">DMAD_02384</name>
</gene>
<evidence type="ECO:0000256" key="6">
    <source>
        <dbReference type="ARBA" id="ARBA00022801"/>
    </source>
</evidence>
<dbReference type="Gene3D" id="1.10.1380.10">
    <property type="entry name" value="Neutral endopeptidase , domain2"/>
    <property type="match status" value="2"/>
</dbReference>
<evidence type="ECO:0000256" key="3">
    <source>
        <dbReference type="ARBA" id="ARBA00007357"/>
    </source>
</evidence>
<keyword evidence="4" id="KW-0645">Protease</keyword>
<proteinExistence type="inferred from homology"/>
<keyword evidence="6" id="KW-0378">Hydrolase</keyword>
<evidence type="ECO:0000313" key="13">
    <source>
        <dbReference type="Proteomes" id="UP001500889"/>
    </source>
</evidence>
<evidence type="ECO:0000259" key="10">
    <source>
        <dbReference type="Pfam" id="PF01431"/>
    </source>
</evidence>
<dbReference type="InterPro" id="IPR042089">
    <property type="entry name" value="Peptidase_M13_dom_2"/>
</dbReference>
<feature type="signal peptide" evidence="9">
    <location>
        <begin position="1"/>
        <end position="21"/>
    </location>
</feature>
<sequence>MRAIEWLLLMTILSGPWPCPCLCLGLRDQLPNSLRRHMNRSANPCTDFYEYACGNWMRTHQDRPYSSLIGKLDHVYHGKLAKLLEQPTTPGAPEEHRFERMLRDYYTACRTPLGATPSAEFMLRLCRMVEVDGNSLSVALTALFQADVLLEINESNLPAVWASLILRPSAEGDRNASLYQPLSREEFDQLWRILPAPDESPEKVWQKVKDLEEAITAKIKPEEAARWDTNPKDTGTQVLFPVPAHWMLPWPTYETGIIYVTHLSHHLASQPPRFLLHYLLLRSLHRDAERAPWSFTRLECAAQARLFITHAAVWLVEQHHPHLQANGTLQMLFGELKKQFGLKVRANRNKFSAATQRFLLEKLGRMSLRLSILPSPGVVESVEQRLEQHYRKLRINASDYFGNLLAVMEHSRRQEESPDSKYELQPVKVHGYGSYASPFFMPRSNALLVPLSLLEAPLFRPDQRQVLTYSSLGFILGHELSHGFAPVDVHFDALGRPNRSKSKSMLTSRRYLSQALCLQRRHGPFFADEKFADLNGLDLAYGAYFEAGADEPGRGTPAQKQLFFFNFAQFFCSDDKNLEDSEEHGSDRLRVNDAMASFDPFRQAYGCKSVRSGTRSRCQLY</sequence>
<dbReference type="Proteomes" id="UP001500889">
    <property type="component" value="Chromosome A"/>
</dbReference>
<dbReference type="InterPro" id="IPR024079">
    <property type="entry name" value="MetalloPept_cat_dom_sf"/>
</dbReference>
<accession>A0AAU9G5J1</accession>
<evidence type="ECO:0000256" key="4">
    <source>
        <dbReference type="ARBA" id="ARBA00022670"/>
    </source>
</evidence>
<comment type="cofactor">
    <cofactor evidence="1">
        <name>Zn(2+)</name>
        <dbReference type="ChEBI" id="CHEBI:29105"/>
    </cofactor>
</comment>
<dbReference type="GO" id="GO:0005886">
    <property type="term" value="C:plasma membrane"/>
    <property type="evidence" value="ECO:0007669"/>
    <property type="project" value="UniProtKB-SubCell"/>
</dbReference>
<protein>
    <submittedName>
        <fullName evidence="12">Endothelin-converting enzyme-like 1</fullName>
    </submittedName>
</protein>
<feature type="domain" description="Peptidase M13 C-terminal" evidence="10">
    <location>
        <begin position="439"/>
        <end position="609"/>
    </location>
</feature>
<name>A0AAU9G5J1_DROMD</name>
<dbReference type="EMBL" id="AP029266">
    <property type="protein sequence ID" value="BFG03036.1"/>
    <property type="molecule type" value="Genomic_DNA"/>
</dbReference>
<organism evidence="12 13">
    <name type="scientific">Drosophila madeirensis</name>
    <name type="common">Fruit fly</name>
    <dbReference type="NCBI Taxonomy" id="30013"/>
    <lineage>
        <taxon>Eukaryota</taxon>
        <taxon>Metazoa</taxon>
        <taxon>Ecdysozoa</taxon>
        <taxon>Arthropoda</taxon>
        <taxon>Hexapoda</taxon>
        <taxon>Insecta</taxon>
        <taxon>Pterygota</taxon>
        <taxon>Neoptera</taxon>
        <taxon>Endopterygota</taxon>
        <taxon>Diptera</taxon>
        <taxon>Brachycera</taxon>
        <taxon>Muscomorpha</taxon>
        <taxon>Ephydroidea</taxon>
        <taxon>Drosophilidae</taxon>
        <taxon>Drosophila</taxon>
        <taxon>Sophophora</taxon>
    </lineage>
</organism>
<comment type="subcellular location">
    <subcellularLocation>
        <location evidence="2">Cell membrane</location>
        <topology evidence="2">Single-pass type II membrane protein</topology>
    </subcellularLocation>
</comment>
<dbReference type="InterPro" id="IPR008753">
    <property type="entry name" value="Peptidase_M13_N"/>
</dbReference>
<dbReference type="AlphaFoldDB" id="A0AAU9G5J1"/>
<dbReference type="Gene3D" id="3.40.390.10">
    <property type="entry name" value="Collagenase (Catalytic Domain)"/>
    <property type="match status" value="2"/>
</dbReference>
<keyword evidence="13" id="KW-1185">Reference proteome</keyword>
<dbReference type="PANTHER" id="PTHR11733">
    <property type="entry name" value="ZINC METALLOPROTEASE FAMILY M13 NEPRILYSIN-RELATED"/>
    <property type="match status" value="1"/>
</dbReference>
<evidence type="ECO:0000256" key="1">
    <source>
        <dbReference type="ARBA" id="ARBA00001947"/>
    </source>
</evidence>
<evidence type="ECO:0000259" key="11">
    <source>
        <dbReference type="Pfam" id="PF05649"/>
    </source>
</evidence>
<dbReference type="PANTHER" id="PTHR11733:SF167">
    <property type="entry name" value="FI17812P1-RELATED"/>
    <property type="match status" value="1"/>
</dbReference>
<keyword evidence="5" id="KW-0479">Metal-binding</keyword>
<evidence type="ECO:0000256" key="5">
    <source>
        <dbReference type="ARBA" id="ARBA00022723"/>
    </source>
</evidence>
<feature type="chain" id="PRO_5043706523" evidence="9">
    <location>
        <begin position="22"/>
        <end position="621"/>
    </location>
</feature>
<feature type="domain" description="Peptidase M13 N-terminal" evidence="11">
    <location>
        <begin position="44"/>
        <end position="110"/>
    </location>
</feature>
<evidence type="ECO:0000256" key="2">
    <source>
        <dbReference type="ARBA" id="ARBA00004401"/>
    </source>
</evidence>
<dbReference type="GO" id="GO:0016485">
    <property type="term" value="P:protein processing"/>
    <property type="evidence" value="ECO:0007669"/>
    <property type="project" value="TreeGrafter"/>
</dbReference>
<dbReference type="InterPro" id="IPR018497">
    <property type="entry name" value="Peptidase_M13_C"/>
</dbReference>
<dbReference type="GO" id="GO:0046872">
    <property type="term" value="F:metal ion binding"/>
    <property type="evidence" value="ECO:0007669"/>
    <property type="project" value="UniProtKB-KW"/>
</dbReference>
<keyword evidence="7" id="KW-0862">Zinc</keyword>
<dbReference type="Pfam" id="PF01431">
    <property type="entry name" value="Peptidase_M13"/>
    <property type="match status" value="1"/>
</dbReference>
<dbReference type="PROSITE" id="PS51885">
    <property type="entry name" value="NEPRILYSIN"/>
    <property type="match status" value="1"/>
</dbReference>
<dbReference type="Pfam" id="PF05649">
    <property type="entry name" value="Peptidase_M13_N"/>
    <property type="match status" value="1"/>
</dbReference>
<reference evidence="12 13" key="1">
    <citation type="submission" date="2024-02" db="EMBL/GenBank/DDBJ databases">
        <title>A chromosome-level genome assembly of Drosophila madeirensis, a fruit fly species endemic to Madeira island.</title>
        <authorList>
            <person name="Tomihara K."/>
            <person name="Llopart A."/>
            <person name="Yamamoto D."/>
        </authorList>
    </citation>
    <scope>NUCLEOTIDE SEQUENCE [LARGE SCALE GENOMIC DNA]</scope>
    <source>
        <strain evidence="12 13">RF1</strain>
    </source>
</reference>
<keyword evidence="8" id="KW-0482">Metalloprotease</keyword>
<dbReference type="SUPFAM" id="SSF55486">
    <property type="entry name" value="Metalloproteases ('zincins'), catalytic domain"/>
    <property type="match status" value="1"/>
</dbReference>
<keyword evidence="9" id="KW-0732">Signal</keyword>
<dbReference type="InterPro" id="IPR000718">
    <property type="entry name" value="Peptidase_M13"/>
</dbReference>
<dbReference type="PRINTS" id="PR00786">
    <property type="entry name" value="NEPRILYSIN"/>
</dbReference>
<evidence type="ECO:0000256" key="8">
    <source>
        <dbReference type="ARBA" id="ARBA00023049"/>
    </source>
</evidence>
<evidence type="ECO:0000256" key="7">
    <source>
        <dbReference type="ARBA" id="ARBA00022833"/>
    </source>
</evidence>